<evidence type="ECO:0000313" key="1">
    <source>
        <dbReference type="EMBL" id="ELQ76678.1"/>
    </source>
</evidence>
<dbReference type="OMA" id="YMDNELC"/>
<dbReference type="SUPFAM" id="SSF103657">
    <property type="entry name" value="BAR/IMD domain-like"/>
    <property type="match status" value="1"/>
</dbReference>
<organism evidence="1 2">
    <name type="scientific">Trachipleistophora hominis</name>
    <name type="common">Microsporidian parasite</name>
    <dbReference type="NCBI Taxonomy" id="72359"/>
    <lineage>
        <taxon>Eukaryota</taxon>
        <taxon>Fungi</taxon>
        <taxon>Fungi incertae sedis</taxon>
        <taxon>Microsporidia</taxon>
        <taxon>Pleistophoridae</taxon>
        <taxon>Trachipleistophora</taxon>
    </lineage>
</organism>
<dbReference type="OrthoDB" id="10356681at2759"/>
<name>L7JZ11_TRAHO</name>
<feature type="non-terminal residue" evidence="1">
    <location>
        <position position="1"/>
    </location>
</feature>
<dbReference type="InParanoid" id="L7JZ11"/>
<keyword evidence="2" id="KW-1185">Reference proteome</keyword>
<gene>
    <name evidence="1" type="ORF">THOM_0397</name>
</gene>
<accession>L7JZ11</accession>
<dbReference type="Proteomes" id="UP000011185">
    <property type="component" value="Unassembled WGS sequence"/>
</dbReference>
<evidence type="ECO:0000313" key="2">
    <source>
        <dbReference type="Proteomes" id="UP000011185"/>
    </source>
</evidence>
<dbReference type="VEuPathDB" id="MicrosporidiaDB:THOM_0397"/>
<protein>
    <submittedName>
        <fullName evidence="1">Extracellular matrix glycoprotein Laminin subunits alpha and gamma</fullName>
    </submittedName>
</protein>
<dbReference type="HOGENOM" id="CLU_1483078_0_0_1"/>
<dbReference type="EMBL" id="JH993832">
    <property type="protein sequence ID" value="ELQ76678.1"/>
    <property type="molecule type" value="Genomic_DNA"/>
</dbReference>
<sequence length="183" mass="21453">VMTLSTAIKSLDNMNALLAKVPKIEKIDAPSKTLMPTMLAEQRKKELLEQLIPFTHKVIQNIEEYITAQPKTYQDIEKKYERTKYMYDSYKSTVEDTDLNGNYEKAVSIKNDINKLNDYIKESSETITFNYENSVKLFDTVEEGIYMDNELCDFINNKFRFEIEGVDDREIEVLEEMLSMLEK</sequence>
<proteinExistence type="predicted"/>
<dbReference type="AlphaFoldDB" id="L7JZ11"/>
<reference evidence="1 2" key="1">
    <citation type="journal article" date="2012" name="PLoS Pathog.">
        <title>The genome of the obligate intracellular parasite Trachipleistophora hominis: new insights into microsporidian genome dynamics and reductive evolution.</title>
        <authorList>
            <person name="Heinz E."/>
            <person name="Williams T.A."/>
            <person name="Nakjang S."/>
            <person name="Noel C.J."/>
            <person name="Swan D.C."/>
            <person name="Goldberg A.V."/>
            <person name="Harris S.R."/>
            <person name="Weinmaier T."/>
            <person name="Markert S."/>
            <person name="Becher D."/>
            <person name="Bernhardt J."/>
            <person name="Dagan T."/>
            <person name="Hacker C."/>
            <person name="Lucocq J.M."/>
            <person name="Schweder T."/>
            <person name="Rattei T."/>
            <person name="Hall N."/>
            <person name="Hirt R.P."/>
            <person name="Embley T.M."/>
        </authorList>
    </citation>
    <scope>NUCLEOTIDE SEQUENCE [LARGE SCALE GENOMIC DNA]</scope>
</reference>
<dbReference type="InterPro" id="IPR027267">
    <property type="entry name" value="AH/BAR_dom_sf"/>
</dbReference>